<evidence type="ECO:0000256" key="7">
    <source>
        <dbReference type="ARBA" id="ARBA00023136"/>
    </source>
</evidence>
<evidence type="ECO:0000256" key="3">
    <source>
        <dbReference type="ARBA" id="ARBA00022692"/>
    </source>
</evidence>
<feature type="transmembrane region" description="Helical" evidence="11">
    <location>
        <begin position="127"/>
        <end position="149"/>
    </location>
</feature>
<keyword evidence="9" id="KW-0676">Redox-active center</keyword>
<evidence type="ECO:0000256" key="11">
    <source>
        <dbReference type="SAM" id="Phobius"/>
    </source>
</evidence>
<sequence>MGERVMATFVSFPSPNLSLTTPQFSPSCFAPSVTKFKSDDYRGGFMVLRANYSPRPGPDAESSEDAETSSSSSSPSSADNSTYNWCAGIGGLGFLETSYLTYLKLSDSDAFCPIGGGTCGDVLNSDYSLVFGVPLPLMGMITYGFVLVLSLQLAEGNLLFRVKQSDGRLILLSTAASMATASAYFLYILNTKFAGSSCSYCLASAMLSFSLFFIILKDFGLQEVQKVVALPLCTAALLLAVLSTSYNSVKPVLPSSTEIDLPFYTSEIATESSPLAISLARHLRSTGAKMYGAFWCSHCLEQKEMFGREAAKLLDYVECFPDGYRKGVKMAKVCVDASIDGFPTWVINGQVLSGEQELSNLARASGFNIDGFGLPN</sequence>
<evidence type="ECO:0000256" key="5">
    <source>
        <dbReference type="ARBA" id="ARBA00022989"/>
    </source>
</evidence>
<dbReference type="EMBL" id="BSYO01000029">
    <property type="protein sequence ID" value="GMH25163.1"/>
    <property type="molecule type" value="Genomic_DNA"/>
</dbReference>
<comment type="similarity">
    <text evidence="2">Belongs to the VKOR family.</text>
</comment>
<name>A0AAD3T9M8_NEPGR</name>
<evidence type="ECO:0000256" key="6">
    <source>
        <dbReference type="ARBA" id="ARBA00023002"/>
    </source>
</evidence>
<keyword evidence="4" id="KW-0874">Quinone</keyword>
<feature type="transmembrane region" description="Helical" evidence="11">
    <location>
        <begin position="193"/>
        <end position="215"/>
    </location>
</feature>
<dbReference type="InterPro" id="IPR012932">
    <property type="entry name" value="VKOR"/>
</dbReference>
<comment type="caution">
    <text evidence="13">The sequence shown here is derived from an EMBL/GenBank/DDBJ whole genome shotgun (WGS) entry which is preliminary data.</text>
</comment>
<evidence type="ECO:0000256" key="1">
    <source>
        <dbReference type="ARBA" id="ARBA00004141"/>
    </source>
</evidence>
<evidence type="ECO:0000313" key="13">
    <source>
        <dbReference type="EMBL" id="GMH25163.1"/>
    </source>
</evidence>
<dbReference type="InterPro" id="IPR038354">
    <property type="entry name" value="VKOR_sf"/>
</dbReference>
<dbReference type="SMART" id="SM00756">
    <property type="entry name" value="VKc"/>
    <property type="match status" value="1"/>
</dbReference>
<keyword evidence="5 11" id="KW-1133">Transmembrane helix</keyword>
<keyword evidence="3 11" id="KW-0812">Transmembrane</keyword>
<dbReference type="AlphaFoldDB" id="A0AAD3T9M8"/>
<evidence type="ECO:0000256" key="4">
    <source>
        <dbReference type="ARBA" id="ARBA00022719"/>
    </source>
</evidence>
<keyword evidence="7 11" id="KW-0472">Membrane</keyword>
<feature type="compositionally biased region" description="Low complexity" evidence="10">
    <location>
        <begin position="68"/>
        <end position="80"/>
    </location>
</feature>
<dbReference type="GO" id="GO:0048038">
    <property type="term" value="F:quinone binding"/>
    <property type="evidence" value="ECO:0007669"/>
    <property type="project" value="UniProtKB-KW"/>
</dbReference>
<dbReference type="InterPro" id="IPR044698">
    <property type="entry name" value="VKOR/LTO1"/>
</dbReference>
<reference evidence="13" key="1">
    <citation type="submission" date="2023-05" db="EMBL/GenBank/DDBJ databases">
        <title>Nepenthes gracilis genome sequencing.</title>
        <authorList>
            <person name="Fukushima K."/>
        </authorList>
    </citation>
    <scope>NUCLEOTIDE SEQUENCE</scope>
    <source>
        <strain evidence="13">SING2019-196</strain>
    </source>
</reference>
<dbReference type="GO" id="GO:0016491">
    <property type="term" value="F:oxidoreductase activity"/>
    <property type="evidence" value="ECO:0007669"/>
    <property type="project" value="UniProtKB-KW"/>
</dbReference>
<keyword evidence="6" id="KW-0560">Oxidoreductase</keyword>
<feature type="transmembrane region" description="Helical" evidence="11">
    <location>
        <begin position="169"/>
        <end position="187"/>
    </location>
</feature>
<evidence type="ECO:0000256" key="8">
    <source>
        <dbReference type="ARBA" id="ARBA00023157"/>
    </source>
</evidence>
<evidence type="ECO:0000256" key="9">
    <source>
        <dbReference type="ARBA" id="ARBA00023284"/>
    </source>
</evidence>
<evidence type="ECO:0000256" key="2">
    <source>
        <dbReference type="ARBA" id="ARBA00006214"/>
    </source>
</evidence>
<comment type="subcellular location">
    <subcellularLocation>
        <location evidence="1">Membrane</location>
        <topology evidence="1">Multi-pass membrane protein</topology>
    </subcellularLocation>
</comment>
<dbReference type="PANTHER" id="PTHR34573">
    <property type="entry name" value="VKC DOMAIN-CONTAINING PROTEIN"/>
    <property type="match status" value="1"/>
</dbReference>
<dbReference type="CDD" id="cd12916">
    <property type="entry name" value="VKOR_1"/>
    <property type="match status" value="1"/>
</dbReference>
<dbReference type="InterPro" id="IPR036249">
    <property type="entry name" value="Thioredoxin-like_sf"/>
</dbReference>
<gene>
    <name evidence="13" type="ORF">Nepgr_027006</name>
</gene>
<dbReference type="Pfam" id="PF07884">
    <property type="entry name" value="VKOR"/>
    <property type="match status" value="1"/>
</dbReference>
<keyword evidence="8" id="KW-1015">Disulfide bond</keyword>
<feature type="region of interest" description="Disordered" evidence="10">
    <location>
        <begin position="53"/>
        <end position="80"/>
    </location>
</feature>
<dbReference type="Gene3D" id="1.20.1440.130">
    <property type="entry name" value="VKOR domain"/>
    <property type="match status" value="1"/>
</dbReference>
<keyword evidence="14" id="KW-1185">Reference proteome</keyword>
<dbReference type="PANTHER" id="PTHR34573:SF1">
    <property type="entry name" value="VITAMIN K EPOXIDE REDUCTASE DOMAIN-CONTAINING PROTEIN"/>
    <property type="match status" value="1"/>
</dbReference>
<protein>
    <recommendedName>
        <fullName evidence="12">Vitamin K epoxide reductase domain-containing protein</fullName>
    </recommendedName>
</protein>
<accession>A0AAD3T9M8</accession>
<evidence type="ECO:0000313" key="14">
    <source>
        <dbReference type="Proteomes" id="UP001279734"/>
    </source>
</evidence>
<dbReference type="SUPFAM" id="SSF52833">
    <property type="entry name" value="Thioredoxin-like"/>
    <property type="match status" value="1"/>
</dbReference>
<proteinExistence type="inferred from homology"/>
<evidence type="ECO:0000256" key="10">
    <source>
        <dbReference type="SAM" id="MobiDB-lite"/>
    </source>
</evidence>
<feature type="transmembrane region" description="Helical" evidence="11">
    <location>
        <begin position="227"/>
        <end position="246"/>
    </location>
</feature>
<dbReference type="Gene3D" id="3.40.30.10">
    <property type="entry name" value="Glutaredoxin"/>
    <property type="match status" value="1"/>
</dbReference>
<organism evidence="13 14">
    <name type="scientific">Nepenthes gracilis</name>
    <name type="common">Slender pitcher plant</name>
    <dbReference type="NCBI Taxonomy" id="150966"/>
    <lineage>
        <taxon>Eukaryota</taxon>
        <taxon>Viridiplantae</taxon>
        <taxon>Streptophyta</taxon>
        <taxon>Embryophyta</taxon>
        <taxon>Tracheophyta</taxon>
        <taxon>Spermatophyta</taxon>
        <taxon>Magnoliopsida</taxon>
        <taxon>eudicotyledons</taxon>
        <taxon>Gunneridae</taxon>
        <taxon>Pentapetalae</taxon>
        <taxon>Caryophyllales</taxon>
        <taxon>Nepenthaceae</taxon>
        <taxon>Nepenthes</taxon>
    </lineage>
</organism>
<evidence type="ECO:0000259" key="12">
    <source>
        <dbReference type="SMART" id="SM00756"/>
    </source>
</evidence>
<feature type="domain" description="Vitamin K epoxide reductase" evidence="12">
    <location>
        <begin position="79"/>
        <end position="219"/>
    </location>
</feature>
<dbReference type="GO" id="GO:0016020">
    <property type="term" value="C:membrane"/>
    <property type="evidence" value="ECO:0007669"/>
    <property type="project" value="UniProtKB-SubCell"/>
</dbReference>
<dbReference type="Proteomes" id="UP001279734">
    <property type="component" value="Unassembled WGS sequence"/>
</dbReference>